<proteinExistence type="predicted"/>
<feature type="domain" description="CinA C-terminal" evidence="1">
    <location>
        <begin position="12"/>
        <end position="157"/>
    </location>
</feature>
<comment type="caution">
    <text evidence="2">The sequence shown here is derived from an EMBL/GenBank/DDBJ whole genome shotgun (WGS) entry which is preliminary data.</text>
</comment>
<protein>
    <submittedName>
        <fullName evidence="2">CinA family protein</fullName>
    </submittedName>
</protein>
<dbReference type="SUPFAM" id="SSF142433">
    <property type="entry name" value="CinA-like"/>
    <property type="match status" value="1"/>
</dbReference>
<organism evidence="2 3">
    <name type="scientific">Prescottella agglutinans</name>
    <dbReference type="NCBI Taxonomy" id="1644129"/>
    <lineage>
        <taxon>Bacteria</taxon>
        <taxon>Bacillati</taxon>
        <taxon>Actinomycetota</taxon>
        <taxon>Actinomycetes</taxon>
        <taxon>Mycobacteriales</taxon>
        <taxon>Nocardiaceae</taxon>
        <taxon>Prescottella</taxon>
    </lineage>
</organism>
<dbReference type="InterPro" id="IPR036653">
    <property type="entry name" value="CinA-like_C"/>
</dbReference>
<dbReference type="AlphaFoldDB" id="A0A3S3CZ28"/>
<dbReference type="Gene3D" id="3.90.950.20">
    <property type="entry name" value="CinA-like"/>
    <property type="match status" value="1"/>
</dbReference>
<evidence type="ECO:0000313" key="2">
    <source>
        <dbReference type="EMBL" id="RVW09148.1"/>
    </source>
</evidence>
<accession>A0A3S3CZ28</accession>
<dbReference type="RefSeq" id="WP_127916570.1">
    <property type="nucleotide sequence ID" value="NZ_RKLP01000006.1"/>
</dbReference>
<name>A0A3S3CZ28_9NOCA</name>
<keyword evidence="3" id="KW-1185">Reference proteome</keyword>
<sequence length="161" mass="16334">MTSAPDDDTPSSLAEKVADLAASSGRQVATAESLTGGRISCLLGAAPNSSAWFRGSIVAYSREVKHQLLQVPPGPVVSADSAATMAASTARLLGADTVIAVTGAAGPGAHDGQDPGTVWFGLYDRGTVTTQMKTFAGHPDDVVETTAGHALDMLAHCIADE</sequence>
<reference evidence="2 3" key="1">
    <citation type="submission" date="2018-11" db="EMBL/GenBank/DDBJ databases">
        <title>Rhodococcus spongicola sp. nov. and Rhodococcus xishaensis sp. nov. from marine sponges.</title>
        <authorList>
            <person name="Li L."/>
            <person name="Lin H.W."/>
        </authorList>
    </citation>
    <scope>NUCLEOTIDE SEQUENCE [LARGE SCALE GENOMIC DNA]</scope>
    <source>
        <strain evidence="2 3">CCTCC AB2014297</strain>
    </source>
</reference>
<dbReference type="EMBL" id="RKLP01000006">
    <property type="protein sequence ID" value="RVW09148.1"/>
    <property type="molecule type" value="Genomic_DNA"/>
</dbReference>
<evidence type="ECO:0000313" key="3">
    <source>
        <dbReference type="Proteomes" id="UP000286208"/>
    </source>
</evidence>
<gene>
    <name evidence="2" type="ORF">EGT67_13460</name>
</gene>
<evidence type="ECO:0000259" key="1">
    <source>
        <dbReference type="Pfam" id="PF02464"/>
    </source>
</evidence>
<dbReference type="InterPro" id="IPR008136">
    <property type="entry name" value="CinA_C"/>
</dbReference>
<dbReference type="NCBIfam" id="TIGR00199">
    <property type="entry name" value="PncC_domain"/>
    <property type="match status" value="1"/>
</dbReference>
<dbReference type="Proteomes" id="UP000286208">
    <property type="component" value="Unassembled WGS sequence"/>
</dbReference>
<dbReference type="OrthoDB" id="1253990at2"/>
<dbReference type="Pfam" id="PF02464">
    <property type="entry name" value="CinA"/>
    <property type="match status" value="1"/>
</dbReference>